<dbReference type="InterPro" id="IPR038417">
    <property type="entry name" value="Alpga-gal_N_sf"/>
</dbReference>
<evidence type="ECO:0000259" key="1">
    <source>
        <dbReference type="Pfam" id="PF16874"/>
    </source>
</evidence>
<evidence type="ECO:0000313" key="2">
    <source>
        <dbReference type="EMBL" id="HDX32108.1"/>
    </source>
</evidence>
<sequence length="676" mass="76371">MSVEHPVWEEHTVWEIGHGDLRCRVEWRGNQLFWQLIHPLAPGGRTQPAAISAIAVQGQPVQWTKLVGAEQNGESASCLKVTLEDATGRLRLVRAFELFPEHPFVRVWGLVERVNAEEAPPLIDDVEILRLELGVTQPVTLLHVEQFSWAYPKDFFTPRQVSLRPYIVPHELRMGSFPSHYTAPSSCAWVALREGPPDPSDETPGSGPGLVIGIEFNGKSRLRAWATADSVTLESRIDELAHRLRSDEPFEMPAFFVGCYHGDWDEAGYVTQRFAEAHVHPPMPDERYPWVQYNSWKYGQEINEAQQLAVLERCAELGIEVVVLDLGWARTIGDWRPNPVKFPRGLRPIAERAHELGMKFGVHVAIAQMAPDAPAAQAHPEWLAFGGDDYYGAGAICLGHRPCQEWLIESLVRLIAEEQLDYIIQDGEDVVKRCLRTDHTHAPGDSNYANSTAGLDRVIQAVRRVHPHLVWENCEDGGCMMTYRMARLCHTSITVDNIATYATRQGIYGASYPFSPRYSVRYMEDEPTPYTLRSAIFGGPLILMQRIADWNEQEMADAKRAIAEYKRLRSLIRNSKVIHLVPPRHNVERYGRGWDAIQAVSPDQTRSVMMVYRALGGPDERMICPRGLRVGKTYRVHYADAGRTEVRSAESLHTDGLTVKLEELGSEIIELALMEM</sequence>
<dbReference type="AlphaFoldDB" id="A0A7C1JX78"/>
<dbReference type="Pfam" id="PF16874">
    <property type="entry name" value="Glyco_hydro_36C"/>
    <property type="match status" value="1"/>
</dbReference>
<comment type="caution">
    <text evidence="2">The sequence shown here is derived from an EMBL/GenBank/DDBJ whole genome shotgun (WGS) entry which is preliminary data.</text>
</comment>
<dbReference type="Gene3D" id="2.70.98.60">
    <property type="entry name" value="alpha-galactosidase from lactobacil brevis"/>
    <property type="match status" value="1"/>
</dbReference>
<dbReference type="CDD" id="cd14791">
    <property type="entry name" value="GH36"/>
    <property type="match status" value="1"/>
</dbReference>
<dbReference type="SUPFAM" id="SSF51445">
    <property type="entry name" value="(Trans)glycosidases"/>
    <property type="match status" value="1"/>
</dbReference>
<protein>
    <submittedName>
        <fullName evidence="2">Alpha-galactosidase</fullName>
    </submittedName>
</protein>
<dbReference type="EMBL" id="DSMG01000116">
    <property type="protein sequence ID" value="HDX32108.1"/>
    <property type="molecule type" value="Genomic_DNA"/>
</dbReference>
<dbReference type="GO" id="GO:0016052">
    <property type="term" value="P:carbohydrate catabolic process"/>
    <property type="evidence" value="ECO:0007669"/>
    <property type="project" value="InterPro"/>
</dbReference>
<dbReference type="InterPro" id="IPR013785">
    <property type="entry name" value="Aldolase_TIM"/>
</dbReference>
<dbReference type="InterPro" id="IPR031705">
    <property type="entry name" value="Glyco_hydro_36_C"/>
</dbReference>
<dbReference type="Pfam" id="PF02065">
    <property type="entry name" value="Melibiase"/>
    <property type="match status" value="1"/>
</dbReference>
<accession>A0A7C1JX78</accession>
<dbReference type="GO" id="GO:0004557">
    <property type="term" value="F:alpha-galactosidase activity"/>
    <property type="evidence" value="ECO:0007669"/>
    <property type="project" value="InterPro"/>
</dbReference>
<reference evidence="2" key="1">
    <citation type="journal article" date="2020" name="mSystems">
        <title>Genome- and Community-Level Interaction Insights into Carbon Utilization and Element Cycling Functions of Hydrothermarchaeota in Hydrothermal Sediment.</title>
        <authorList>
            <person name="Zhou Z."/>
            <person name="Liu Y."/>
            <person name="Xu W."/>
            <person name="Pan J."/>
            <person name="Luo Z.H."/>
            <person name="Li M."/>
        </authorList>
    </citation>
    <scope>NUCLEOTIDE SEQUENCE [LARGE SCALE GENOMIC DNA]</scope>
    <source>
        <strain evidence="2">SpSt-289</strain>
    </source>
</reference>
<feature type="domain" description="Glycosyl hydrolase family 36 C-terminal" evidence="1">
    <location>
        <begin position="594"/>
        <end position="670"/>
    </location>
</feature>
<dbReference type="Gene3D" id="3.20.20.70">
    <property type="entry name" value="Aldolase class I"/>
    <property type="match status" value="1"/>
</dbReference>
<dbReference type="InterPro" id="IPR017853">
    <property type="entry name" value="GH"/>
</dbReference>
<organism evidence="2">
    <name type="scientific">Caldilinea aerophila</name>
    <dbReference type="NCBI Taxonomy" id="133453"/>
    <lineage>
        <taxon>Bacteria</taxon>
        <taxon>Bacillati</taxon>
        <taxon>Chloroflexota</taxon>
        <taxon>Caldilineae</taxon>
        <taxon>Caldilineales</taxon>
        <taxon>Caldilineaceae</taxon>
        <taxon>Caldilinea</taxon>
    </lineage>
</organism>
<dbReference type="InterPro" id="IPR002252">
    <property type="entry name" value="Glyco_hydro_36"/>
</dbReference>
<gene>
    <name evidence="2" type="ORF">ENQ20_11555</name>
</gene>
<proteinExistence type="predicted"/>
<name>A0A7C1JX78_9CHLR</name>